<dbReference type="Gene3D" id="1.10.443.20">
    <property type="entry name" value="Centromere DNA-binding protein complex CBF3 subunit, domain 2"/>
    <property type="match status" value="1"/>
</dbReference>
<dbReference type="AlphaFoldDB" id="A0A409YE98"/>
<evidence type="ECO:0000259" key="2">
    <source>
        <dbReference type="Pfam" id="PF12550"/>
    </source>
</evidence>
<name>A0A409YE98_9AGAR</name>
<dbReference type="GO" id="GO:0060963">
    <property type="term" value="P:positive regulation of ribosomal protein gene transcription by RNA polymerase II"/>
    <property type="evidence" value="ECO:0007669"/>
    <property type="project" value="TreeGrafter"/>
</dbReference>
<accession>A0A409YE98</accession>
<keyword evidence="5" id="KW-1185">Reference proteome</keyword>
<dbReference type="STRING" id="231916.A0A409YE98"/>
<proteinExistence type="predicted"/>
<dbReference type="GO" id="GO:0000981">
    <property type="term" value="F:DNA-binding transcription factor activity, RNA polymerase II-specific"/>
    <property type="evidence" value="ECO:0007669"/>
    <property type="project" value="TreeGrafter"/>
</dbReference>
<feature type="region of interest" description="Disordered" evidence="1">
    <location>
        <begin position="81"/>
        <end position="100"/>
    </location>
</feature>
<evidence type="ECO:0000313" key="4">
    <source>
        <dbReference type="EMBL" id="PPR01349.1"/>
    </source>
</evidence>
<dbReference type="OrthoDB" id="3065555at2759"/>
<dbReference type="InterPro" id="IPR052146">
    <property type="entry name" value="HOT1"/>
</dbReference>
<dbReference type="PANTHER" id="PTHR37784">
    <property type="entry name" value="PROTEIN MSN1"/>
    <property type="match status" value="1"/>
</dbReference>
<evidence type="ECO:0000256" key="1">
    <source>
        <dbReference type="SAM" id="MobiDB-lite"/>
    </source>
</evidence>
<dbReference type="Proteomes" id="UP000284706">
    <property type="component" value="Unassembled WGS sequence"/>
</dbReference>
<feature type="compositionally biased region" description="Polar residues" evidence="1">
    <location>
        <begin position="463"/>
        <end position="481"/>
    </location>
</feature>
<sequence>MSSVVGALDKMKKSVYSQNSSKTELQGSSVGQRSIAQAISALQQYMKQHQHEPVYANSPETPVMLRQQDWVKVYEKKAAVNEAQRRKNAHTTKAKGTSSAFRGDSTRRVLWSDFFWKSIPVPLIGEDTALDALVILADQSKTNSTGRIDEHGLFRHRHVELCGFGAIGFHFFSHFHIEKKAPPSFTPDFEDSEFSENGRRDWYGVHLFSGGRPEPEKQHGMTPMTYENHQERIKRMHSDNGVQISAVTHGGRFYAANKAESHGAEEADVKTLGNWKVGDAYEEVYKRKLPVKAMLASAMFNAENLPSYVLPRGHLVTLSIVEPPSHLLALLFPWVECELTAYHDRVLEHGNKAVDLALKNFLELLVKLPTVILQDAAVLYTKSPSAPLWPFNSPEFRTFSASSVSILEQAEAEAKRKLQCLPKTVAASMRRILESIEFQANAINPVQLIEKADSPSSSRKEAVSQQQPNSQAHNSSPSPESHTPIIVPSTQEGVGSLPSTTLAETVPQSSNFMHRVSPSTALQLVAQALDDPYWPPDLLSLDLRSSFVLSTDGYDRGRQIESIRKLVIKYGVEKISHHQFEWIKTVRSTPDERLPIYEFNRNVKTIQELWDEWTVGLNGCLSIRQLDDGWDARWRRNVSGQKTEAARRKVIINLHNRKARRETELECFSCTSIPK</sequence>
<dbReference type="GO" id="GO:0000978">
    <property type="term" value="F:RNA polymerase II cis-regulatory region sequence-specific DNA binding"/>
    <property type="evidence" value="ECO:0007669"/>
    <property type="project" value="TreeGrafter"/>
</dbReference>
<feature type="region of interest" description="Disordered" evidence="1">
    <location>
        <begin position="451"/>
        <end position="498"/>
    </location>
</feature>
<organism evidence="4 5">
    <name type="scientific">Gymnopilus dilepis</name>
    <dbReference type="NCBI Taxonomy" id="231916"/>
    <lineage>
        <taxon>Eukaryota</taxon>
        <taxon>Fungi</taxon>
        <taxon>Dikarya</taxon>
        <taxon>Basidiomycota</taxon>
        <taxon>Agaricomycotina</taxon>
        <taxon>Agaricomycetes</taxon>
        <taxon>Agaricomycetidae</taxon>
        <taxon>Agaricales</taxon>
        <taxon>Agaricineae</taxon>
        <taxon>Hymenogastraceae</taxon>
        <taxon>Gymnopilus</taxon>
    </lineage>
</organism>
<gene>
    <name evidence="4" type="ORF">CVT26_015407</name>
</gene>
<feature type="domain" description="Transcription activator GCR1-like" evidence="2">
    <location>
        <begin position="597"/>
        <end position="661"/>
    </location>
</feature>
<feature type="compositionally biased region" description="Polar residues" evidence="1">
    <location>
        <begin position="488"/>
        <end position="498"/>
    </location>
</feature>
<reference evidence="4 5" key="1">
    <citation type="journal article" date="2018" name="Evol. Lett.">
        <title>Horizontal gene cluster transfer increased hallucinogenic mushroom diversity.</title>
        <authorList>
            <person name="Reynolds H.T."/>
            <person name="Vijayakumar V."/>
            <person name="Gluck-Thaler E."/>
            <person name="Korotkin H.B."/>
            <person name="Matheny P.B."/>
            <person name="Slot J.C."/>
        </authorList>
    </citation>
    <scope>NUCLEOTIDE SEQUENCE [LARGE SCALE GENOMIC DNA]</scope>
    <source>
        <strain evidence="4 5">SRW20</strain>
    </source>
</reference>
<feature type="domain" description="Ndc10" evidence="3">
    <location>
        <begin position="126"/>
        <end position="390"/>
    </location>
</feature>
<dbReference type="Pfam" id="PF16787">
    <property type="entry name" value="NDC10_II"/>
    <property type="match status" value="1"/>
</dbReference>
<evidence type="ECO:0000259" key="3">
    <source>
        <dbReference type="Pfam" id="PF16787"/>
    </source>
</evidence>
<comment type="caution">
    <text evidence="4">The sequence shown here is derived from an EMBL/GenBank/DDBJ whole genome shotgun (WGS) entry which is preliminary data.</text>
</comment>
<dbReference type="PANTHER" id="PTHR37784:SF2">
    <property type="entry name" value="HIGH-OSMOLARITY-INDUCED TRANSCRIPTION PROTEIN 1"/>
    <property type="match status" value="1"/>
</dbReference>
<dbReference type="Pfam" id="PF12550">
    <property type="entry name" value="GCR1_C"/>
    <property type="match status" value="1"/>
</dbReference>
<evidence type="ECO:0000313" key="5">
    <source>
        <dbReference type="Proteomes" id="UP000284706"/>
    </source>
</evidence>
<protein>
    <recommendedName>
        <fullName evidence="6">Ndc10 domain-containing protein</fullName>
    </recommendedName>
</protein>
<evidence type="ECO:0008006" key="6">
    <source>
        <dbReference type="Google" id="ProtNLM"/>
    </source>
</evidence>
<feature type="compositionally biased region" description="Basic and acidic residues" evidence="1">
    <location>
        <begin position="451"/>
        <end position="462"/>
    </location>
</feature>
<dbReference type="InterPro" id="IPR031872">
    <property type="entry name" value="NDC10_II"/>
</dbReference>
<dbReference type="InterPro" id="IPR022210">
    <property type="entry name" value="TF_GCR1-like"/>
</dbReference>
<dbReference type="InterPro" id="IPR038279">
    <property type="entry name" value="Ndc10_dom2_sf"/>
</dbReference>
<dbReference type="InParanoid" id="A0A409YE98"/>
<dbReference type="EMBL" id="NHYE01000947">
    <property type="protein sequence ID" value="PPR01349.1"/>
    <property type="molecule type" value="Genomic_DNA"/>
</dbReference>